<gene>
    <name evidence="3" type="ORF">SAMN02745206_00871</name>
</gene>
<dbReference type="PROSITE" id="PS50943">
    <property type="entry name" value="HTH_CROC1"/>
    <property type="match status" value="1"/>
</dbReference>
<dbReference type="GO" id="GO:0003700">
    <property type="term" value="F:DNA-binding transcription factor activity"/>
    <property type="evidence" value="ECO:0007669"/>
    <property type="project" value="TreeGrafter"/>
</dbReference>
<dbReference type="Proteomes" id="UP000184076">
    <property type="component" value="Unassembled WGS sequence"/>
</dbReference>
<dbReference type="AlphaFoldDB" id="A0A1M4WHI4"/>
<sequence length="183" mass="20683">MGDEIKIGEKLRRLRMENGLTQEELANRAYLTKGFISQLERDLTSPSIATLKSILDVLGVELAEFFQDMPHPGAVARKKARVLSSESSDECEIYFLLPRAMGRLMDPVYVKLHRGARTPTDTPHEGEEFGFVIKGSVTLWLDGKQHKLNPGDCFYFKSSTPHWVENTGRGEAVLLWVVSQSRF</sequence>
<dbReference type="Pfam" id="PF07883">
    <property type="entry name" value="Cupin_2"/>
    <property type="match status" value="1"/>
</dbReference>
<dbReference type="SMART" id="SM00530">
    <property type="entry name" value="HTH_XRE"/>
    <property type="match status" value="1"/>
</dbReference>
<dbReference type="Pfam" id="PF01381">
    <property type="entry name" value="HTH_3"/>
    <property type="match status" value="1"/>
</dbReference>
<dbReference type="SUPFAM" id="SSF47413">
    <property type="entry name" value="lambda repressor-like DNA-binding domains"/>
    <property type="match status" value="1"/>
</dbReference>
<dbReference type="InterPro" id="IPR014710">
    <property type="entry name" value="RmlC-like_jellyroll"/>
</dbReference>
<evidence type="ECO:0000313" key="4">
    <source>
        <dbReference type="Proteomes" id="UP000184076"/>
    </source>
</evidence>
<evidence type="ECO:0000256" key="1">
    <source>
        <dbReference type="ARBA" id="ARBA00023125"/>
    </source>
</evidence>
<keyword evidence="1" id="KW-0238">DNA-binding</keyword>
<dbReference type="InterPro" id="IPR050807">
    <property type="entry name" value="TransReg_Diox_bact_type"/>
</dbReference>
<dbReference type="InterPro" id="IPR001387">
    <property type="entry name" value="Cro/C1-type_HTH"/>
</dbReference>
<dbReference type="EMBL" id="FQVB01000007">
    <property type="protein sequence ID" value="SHE80699.1"/>
    <property type="molecule type" value="Genomic_DNA"/>
</dbReference>
<dbReference type="PANTHER" id="PTHR46797:SF2">
    <property type="entry name" value="TRANSCRIPTIONAL REGULATOR"/>
    <property type="match status" value="1"/>
</dbReference>
<dbReference type="InterPro" id="IPR010982">
    <property type="entry name" value="Lambda_DNA-bd_dom_sf"/>
</dbReference>
<dbReference type="CDD" id="cd00093">
    <property type="entry name" value="HTH_XRE"/>
    <property type="match status" value="1"/>
</dbReference>
<evidence type="ECO:0000313" key="3">
    <source>
        <dbReference type="EMBL" id="SHE80699.1"/>
    </source>
</evidence>
<proteinExistence type="predicted"/>
<evidence type="ECO:0000259" key="2">
    <source>
        <dbReference type="PROSITE" id="PS50943"/>
    </source>
</evidence>
<protein>
    <submittedName>
        <fullName evidence="3">Transcriptional regulator, XRE family with cupin sensor</fullName>
    </submittedName>
</protein>
<dbReference type="STRING" id="1121391.SAMN02745206_00871"/>
<name>A0A1M4WHI4_9BACT</name>
<dbReference type="PANTHER" id="PTHR46797">
    <property type="entry name" value="HTH-TYPE TRANSCRIPTIONAL REGULATOR"/>
    <property type="match status" value="1"/>
</dbReference>
<accession>A0A1M4WHI4</accession>
<keyword evidence="4" id="KW-1185">Reference proteome</keyword>
<dbReference type="GO" id="GO:0003677">
    <property type="term" value="F:DNA binding"/>
    <property type="evidence" value="ECO:0007669"/>
    <property type="project" value="UniProtKB-KW"/>
</dbReference>
<dbReference type="SUPFAM" id="SSF51182">
    <property type="entry name" value="RmlC-like cupins"/>
    <property type="match status" value="1"/>
</dbReference>
<dbReference type="InterPro" id="IPR011051">
    <property type="entry name" value="RmlC_Cupin_sf"/>
</dbReference>
<dbReference type="CDD" id="cd02209">
    <property type="entry name" value="cupin_XRE_C"/>
    <property type="match status" value="1"/>
</dbReference>
<dbReference type="InterPro" id="IPR013096">
    <property type="entry name" value="Cupin_2"/>
</dbReference>
<organism evidence="3 4">
    <name type="scientific">Desulfacinum infernum DSM 9756</name>
    <dbReference type="NCBI Taxonomy" id="1121391"/>
    <lineage>
        <taxon>Bacteria</taxon>
        <taxon>Pseudomonadati</taxon>
        <taxon>Thermodesulfobacteriota</taxon>
        <taxon>Syntrophobacteria</taxon>
        <taxon>Syntrophobacterales</taxon>
        <taxon>Syntrophobacteraceae</taxon>
        <taxon>Desulfacinum</taxon>
    </lineage>
</organism>
<feature type="domain" description="HTH cro/C1-type" evidence="2">
    <location>
        <begin position="11"/>
        <end position="65"/>
    </location>
</feature>
<dbReference type="GO" id="GO:0005829">
    <property type="term" value="C:cytosol"/>
    <property type="evidence" value="ECO:0007669"/>
    <property type="project" value="TreeGrafter"/>
</dbReference>
<dbReference type="Gene3D" id="1.10.260.40">
    <property type="entry name" value="lambda repressor-like DNA-binding domains"/>
    <property type="match status" value="1"/>
</dbReference>
<reference evidence="4" key="1">
    <citation type="submission" date="2016-11" db="EMBL/GenBank/DDBJ databases">
        <authorList>
            <person name="Varghese N."/>
            <person name="Submissions S."/>
        </authorList>
    </citation>
    <scope>NUCLEOTIDE SEQUENCE [LARGE SCALE GENOMIC DNA]</scope>
    <source>
        <strain evidence="4">DSM 9756</strain>
    </source>
</reference>
<dbReference type="Gene3D" id="2.60.120.10">
    <property type="entry name" value="Jelly Rolls"/>
    <property type="match status" value="1"/>
</dbReference>
<dbReference type="RefSeq" id="WP_245795123.1">
    <property type="nucleotide sequence ID" value="NZ_FQVB01000007.1"/>
</dbReference>